<dbReference type="EMBL" id="JAERWK010000016">
    <property type="protein sequence ID" value="MBM9468105.1"/>
    <property type="molecule type" value="Genomic_DNA"/>
</dbReference>
<evidence type="ECO:0000313" key="3">
    <source>
        <dbReference type="Proteomes" id="UP000663792"/>
    </source>
</evidence>
<dbReference type="InterPro" id="IPR035986">
    <property type="entry name" value="PKD_dom_sf"/>
</dbReference>
<dbReference type="AlphaFoldDB" id="A0A938Y940"/>
<name>A0A938Y940_9ACTN</name>
<organism evidence="2 3">
    <name type="scientific">Nakamurella leprariae</name>
    <dbReference type="NCBI Taxonomy" id="2803911"/>
    <lineage>
        <taxon>Bacteria</taxon>
        <taxon>Bacillati</taxon>
        <taxon>Actinomycetota</taxon>
        <taxon>Actinomycetes</taxon>
        <taxon>Nakamurellales</taxon>
        <taxon>Nakamurellaceae</taxon>
        <taxon>Nakamurella</taxon>
    </lineage>
</organism>
<dbReference type="InterPro" id="IPR000601">
    <property type="entry name" value="PKD_dom"/>
</dbReference>
<proteinExistence type="predicted"/>
<dbReference type="CDD" id="cd00146">
    <property type="entry name" value="PKD"/>
    <property type="match status" value="1"/>
</dbReference>
<dbReference type="SUPFAM" id="SSF49299">
    <property type="entry name" value="PKD domain"/>
    <property type="match status" value="1"/>
</dbReference>
<gene>
    <name evidence="2" type="ORF">JL106_12535</name>
</gene>
<protein>
    <submittedName>
        <fullName evidence="2">PKD domain-containing protein</fullName>
    </submittedName>
</protein>
<feature type="domain" description="PKD" evidence="1">
    <location>
        <begin position="209"/>
        <end position="254"/>
    </location>
</feature>
<dbReference type="RefSeq" id="WP_205261062.1">
    <property type="nucleotide sequence ID" value="NZ_JAERWK010000016.1"/>
</dbReference>
<sequence>MGAFILALVLIPTVGVIGIAGSAAAVGSCADRGFLCEATGLDDSSDSIPIRARYQQQAPSSAAAGARPVQMSNSNVDYHTCAERADDQINSPFDVLWNSPCDTDVVCQALGNLGNGGQVVWSTVDGVDQQDDACVLNGAPTEPAAPVITPAMVAEAFDSLPLAIPQMRTNPPAPACAVLNLENNFWLEAPDTTPQTFDLLGVPVTVYPTPVEYRFDFGDGNGLTTTDPGAPFPDGSNVHTYTTEGRFEASVAITWSADWEAPGIARQPVPGTAETVSDPAIIYAHAWRILLVDDPTVRLPASAPFDAGDPCGQP</sequence>
<evidence type="ECO:0000259" key="1">
    <source>
        <dbReference type="PROSITE" id="PS50093"/>
    </source>
</evidence>
<reference evidence="2" key="1">
    <citation type="submission" date="2021-01" db="EMBL/GenBank/DDBJ databases">
        <title>YIM 132084 draft genome.</title>
        <authorList>
            <person name="An D."/>
        </authorList>
    </citation>
    <scope>NUCLEOTIDE SEQUENCE</scope>
    <source>
        <strain evidence="2">YIM 132084</strain>
    </source>
</reference>
<dbReference type="Proteomes" id="UP000663792">
    <property type="component" value="Unassembled WGS sequence"/>
</dbReference>
<comment type="caution">
    <text evidence="2">The sequence shown here is derived from an EMBL/GenBank/DDBJ whole genome shotgun (WGS) entry which is preliminary data.</text>
</comment>
<dbReference type="PROSITE" id="PS50093">
    <property type="entry name" value="PKD"/>
    <property type="match status" value="1"/>
</dbReference>
<keyword evidence="3" id="KW-1185">Reference proteome</keyword>
<evidence type="ECO:0000313" key="2">
    <source>
        <dbReference type="EMBL" id="MBM9468105.1"/>
    </source>
</evidence>
<accession>A0A938Y940</accession>